<evidence type="ECO:0000256" key="5">
    <source>
        <dbReference type="ARBA" id="ARBA00022519"/>
    </source>
</evidence>
<evidence type="ECO:0000256" key="7">
    <source>
        <dbReference type="ARBA" id="ARBA00022927"/>
    </source>
</evidence>
<dbReference type="GO" id="GO:0009306">
    <property type="term" value="P:protein secretion"/>
    <property type="evidence" value="ECO:0007669"/>
    <property type="project" value="InterPro"/>
</dbReference>
<comment type="similarity">
    <text evidence="2">Belongs to the GSP K family.</text>
</comment>
<name>A0A850QJ84_9BURK</name>
<dbReference type="InterPro" id="IPR005628">
    <property type="entry name" value="GspK"/>
</dbReference>
<dbReference type="SUPFAM" id="SSF47781">
    <property type="entry name" value="RuvA domain 2-like"/>
    <property type="match status" value="1"/>
</dbReference>
<keyword evidence="8" id="KW-1133">Transmembrane helix</keyword>
<evidence type="ECO:0000313" key="12">
    <source>
        <dbReference type="Proteomes" id="UP000588051"/>
    </source>
</evidence>
<accession>A0A850QJ84</accession>
<reference evidence="11 12" key="1">
    <citation type="submission" date="2020-06" db="EMBL/GenBank/DDBJ databases">
        <authorList>
            <person name="Qiu C."/>
            <person name="Liu Z."/>
        </authorList>
    </citation>
    <scope>NUCLEOTIDE SEQUENCE [LARGE SCALE GENOMIC DNA]</scope>
    <source>
        <strain evidence="11 12">EM 1</strain>
    </source>
</reference>
<keyword evidence="6" id="KW-0812">Transmembrane</keyword>
<feature type="domain" description="T2SS protein K first SAM-like" evidence="10">
    <location>
        <begin position="106"/>
        <end position="181"/>
    </location>
</feature>
<dbReference type="RefSeq" id="WP_176801740.1">
    <property type="nucleotide sequence ID" value="NZ_JABXYJ010000001.1"/>
</dbReference>
<dbReference type="InterPro" id="IPR010994">
    <property type="entry name" value="RuvA_2-like"/>
</dbReference>
<keyword evidence="3" id="KW-0813">Transport</keyword>
<evidence type="ECO:0000256" key="3">
    <source>
        <dbReference type="ARBA" id="ARBA00022448"/>
    </source>
</evidence>
<protein>
    <submittedName>
        <fullName evidence="11">General secretion pathway protein GspK</fullName>
    </submittedName>
</protein>
<keyword evidence="12" id="KW-1185">Reference proteome</keyword>
<keyword evidence="9" id="KW-0472">Membrane</keyword>
<comment type="subcellular location">
    <subcellularLocation>
        <location evidence="1">Cell inner membrane</location>
    </subcellularLocation>
</comment>
<dbReference type="Proteomes" id="UP000588051">
    <property type="component" value="Unassembled WGS sequence"/>
</dbReference>
<evidence type="ECO:0000256" key="9">
    <source>
        <dbReference type="ARBA" id="ARBA00023136"/>
    </source>
</evidence>
<comment type="caution">
    <text evidence="11">The sequence shown here is derived from an EMBL/GenBank/DDBJ whole genome shotgun (WGS) entry which is preliminary data.</text>
</comment>
<evidence type="ECO:0000313" key="11">
    <source>
        <dbReference type="EMBL" id="NVO76474.1"/>
    </source>
</evidence>
<evidence type="ECO:0000256" key="6">
    <source>
        <dbReference type="ARBA" id="ARBA00022692"/>
    </source>
</evidence>
<evidence type="ECO:0000256" key="4">
    <source>
        <dbReference type="ARBA" id="ARBA00022475"/>
    </source>
</evidence>
<evidence type="ECO:0000259" key="10">
    <source>
        <dbReference type="Pfam" id="PF21687"/>
    </source>
</evidence>
<sequence>MKSRGFILVATLWILAGITIAATYFAQRIAASIELAKQYDAHIQTQIACSDSKAEIAYLLATQGFSMYGLGDPATHIKLNNQPYRMEGDCIARFQDTRGLYAINGASRDTLGVLLNRKGVPEAEHDRLFDTLMDYMDPTPNMHRLNGVQKEDYKTHGLPAPTGQLLVTPDQLRQVYGWKEQDSLWSGSEPITDWVTTARVIAVNPNTAIPAVLMTLPGITAEAVPRILQYRDIEPILNEGQLANLLGIDVQQLYFKVIAFPADTIRVSLGADSQQTSIRYNVALTPIAPEAPWRIDYYYRIPQRIIQKNNDAIPSIPFDLTATPASAATAPFILQGASQ</sequence>
<keyword evidence="5" id="KW-0997">Cell inner membrane</keyword>
<dbReference type="PANTHER" id="PTHR38831:SF2">
    <property type="entry name" value="TYPE II SECRETION SYSTEM PROTEIN K"/>
    <property type="match status" value="1"/>
</dbReference>
<evidence type="ECO:0000256" key="8">
    <source>
        <dbReference type="ARBA" id="ARBA00022989"/>
    </source>
</evidence>
<proteinExistence type="inferred from homology"/>
<dbReference type="GO" id="GO:0005886">
    <property type="term" value="C:plasma membrane"/>
    <property type="evidence" value="ECO:0007669"/>
    <property type="project" value="UniProtKB-SubCell"/>
</dbReference>
<keyword evidence="7" id="KW-0653">Protein transport</keyword>
<evidence type="ECO:0000256" key="1">
    <source>
        <dbReference type="ARBA" id="ARBA00004533"/>
    </source>
</evidence>
<dbReference type="SUPFAM" id="SSF158544">
    <property type="entry name" value="GspK insert domain-like"/>
    <property type="match status" value="1"/>
</dbReference>
<dbReference type="Pfam" id="PF21687">
    <property type="entry name" value="T2SSK_1st"/>
    <property type="match status" value="1"/>
</dbReference>
<organism evidence="11 12">
    <name type="scientific">Undibacterium oligocarboniphilum</name>
    <dbReference type="NCBI Taxonomy" id="666702"/>
    <lineage>
        <taxon>Bacteria</taxon>
        <taxon>Pseudomonadati</taxon>
        <taxon>Pseudomonadota</taxon>
        <taxon>Betaproteobacteria</taxon>
        <taxon>Burkholderiales</taxon>
        <taxon>Oxalobacteraceae</taxon>
        <taxon>Undibacterium</taxon>
    </lineage>
</organism>
<evidence type="ECO:0000256" key="2">
    <source>
        <dbReference type="ARBA" id="ARBA00007246"/>
    </source>
</evidence>
<dbReference type="PANTHER" id="PTHR38831">
    <property type="entry name" value="TYPE II SECRETION SYSTEM PROTEIN K"/>
    <property type="match status" value="1"/>
</dbReference>
<dbReference type="Gene3D" id="1.10.40.60">
    <property type="entry name" value="EpsJ-like"/>
    <property type="match status" value="1"/>
</dbReference>
<dbReference type="AlphaFoldDB" id="A0A850QJ84"/>
<dbReference type="InterPro" id="IPR049031">
    <property type="entry name" value="T2SSK_SAM-like_1st"/>
</dbReference>
<gene>
    <name evidence="11" type="ORF">HV832_01335</name>
</gene>
<keyword evidence="4" id="KW-1003">Cell membrane</keyword>
<dbReference type="EMBL" id="JABXYJ010000001">
    <property type="protein sequence ID" value="NVO76474.1"/>
    <property type="molecule type" value="Genomic_DNA"/>
</dbReference>
<dbReference type="InterPro" id="IPR038072">
    <property type="entry name" value="GspK_central_sf"/>
</dbReference>